<evidence type="ECO:0000313" key="1">
    <source>
        <dbReference type="EMBL" id="KAH3815395.1"/>
    </source>
</evidence>
<organism evidence="1 2">
    <name type="scientific">Dreissena polymorpha</name>
    <name type="common">Zebra mussel</name>
    <name type="synonym">Mytilus polymorpha</name>
    <dbReference type="NCBI Taxonomy" id="45954"/>
    <lineage>
        <taxon>Eukaryota</taxon>
        <taxon>Metazoa</taxon>
        <taxon>Spiralia</taxon>
        <taxon>Lophotrochozoa</taxon>
        <taxon>Mollusca</taxon>
        <taxon>Bivalvia</taxon>
        <taxon>Autobranchia</taxon>
        <taxon>Heteroconchia</taxon>
        <taxon>Euheterodonta</taxon>
        <taxon>Imparidentia</taxon>
        <taxon>Neoheterodontei</taxon>
        <taxon>Myida</taxon>
        <taxon>Dreissenoidea</taxon>
        <taxon>Dreissenidae</taxon>
        <taxon>Dreissena</taxon>
    </lineage>
</organism>
<comment type="caution">
    <text evidence="1">The sequence shown here is derived from an EMBL/GenBank/DDBJ whole genome shotgun (WGS) entry which is preliminary data.</text>
</comment>
<dbReference type="Proteomes" id="UP000828390">
    <property type="component" value="Unassembled WGS sequence"/>
</dbReference>
<sequence>MQAGLSCNPYSATAASRLLKNCSTTSGVEYFALFDSSADGLRVEILDSHRLRNHTASSCIVVIPNHASLGGAPIHHPTSAWLYCIIHSQALRNFQHLNKA</sequence>
<reference evidence="1" key="1">
    <citation type="journal article" date="2019" name="bioRxiv">
        <title>The Genome of the Zebra Mussel, Dreissena polymorpha: A Resource for Invasive Species Research.</title>
        <authorList>
            <person name="McCartney M.A."/>
            <person name="Auch B."/>
            <person name="Kono T."/>
            <person name="Mallez S."/>
            <person name="Zhang Y."/>
            <person name="Obille A."/>
            <person name="Becker A."/>
            <person name="Abrahante J.E."/>
            <person name="Garbe J."/>
            <person name="Badalamenti J.P."/>
            <person name="Herman A."/>
            <person name="Mangelson H."/>
            <person name="Liachko I."/>
            <person name="Sullivan S."/>
            <person name="Sone E.D."/>
            <person name="Koren S."/>
            <person name="Silverstein K.A.T."/>
            <person name="Beckman K.B."/>
            <person name="Gohl D.M."/>
        </authorList>
    </citation>
    <scope>NUCLEOTIDE SEQUENCE</scope>
    <source>
        <strain evidence="1">Duluth1</strain>
        <tissue evidence="1">Whole animal</tissue>
    </source>
</reference>
<dbReference type="AlphaFoldDB" id="A0A9D4GE06"/>
<keyword evidence="2" id="KW-1185">Reference proteome</keyword>
<dbReference type="EMBL" id="JAIWYP010000006">
    <property type="protein sequence ID" value="KAH3815395.1"/>
    <property type="molecule type" value="Genomic_DNA"/>
</dbReference>
<reference evidence="1" key="2">
    <citation type="submission" date="2020-11" db="EMBL/GenBank/DDBJ databases">
        <authorList>
            <person name="McCartney M.A."/>
            <person name="Auch B."/>
            <person name="Kono T."/>
            <person name="Mallez S."/>
            <person name="Becker A."/>
            <person name="Gohl D.M."/>
            <person name="Silverstein K.A.T."/>
            <person name="Koren S."/>
            <person name="Bechman K.B."/>
            <person name="Herman A."/>
            <person name="Abrahante J.E."/>
            <person name="Garbe J."/>
        </authorList>
    </citation>
    <scope>NUCLEOTIDE SEQUENCE</scope>
    <source>
        <strain evidence="1">Duluth1</strain>
        <tissue evidence="1">Whole animal</tissue>
    </source>
</reference>
<evidence type="ECO:0000313" key="2">
    <source>
        <dbReference type="Proteomes" id="UP000828390"/>
    </source>
</evidence>
<proteinExistence type="predicted"/>
<protein>
    <submittedName>
        <fullName evidence="1">Uncharacterized protein</fullName>
    </submittedName>
</protein>
<accession>A0A9D4GE06</accession>
<gene>
    <name evidence="1" type="ORF">DPMN_143917</name>
</gene>
<name>A0A9D4GE06_DREPO</name>